<dbReference type="InterPro" id="IPR036640">
    <property type="entry name" value="ABC1_TM_sf"/>
</dbReference>
<name>A0A382PWZ0_9ZZZZ</name>
<dbReference type="PANTHER" id="PTHR43394:SF1">
    <property type="entry name" value="ATP-BINDING CASSETTE SUB-FAMILY B MEMBER 10, MITOCHONDRIAL"/>
    <property type="match status" value="1"/>
</dbReference>
<dbReference type="GO" id="GO:0005524">
    <property type="term" value="F:ATP binding"/>
    <property type="evidence" value="ECO:0007669"/>
    <property type="project" value="InterPro"/>
</dbReference>
<keyword evidence="3 5" id="KW-1133">Transmembrane helix</keyword>
<organism evidence="7">
    <name type="scientific">marine metagenome</name>
    <dbReference type="NCBI Taxonomy" id="408172"/>
    <lineage>
        <taxon>unclassified sequences</taxon>
        <taxon>metagenomes</taxon>
        <taxon>ecological metagenomes</taxon>
    </lineage>
</organism>
<dbReference type="InterPro" id="IPR039421">
    <property type="entry name" value="Type_1_exporter"/>
</dbReference>
<feature type="transmembrane region" description="Helical" evidence="5">
    <location>
        <begin position="233"/>
        <end position="255"/>
    </location>
</feature>
<comment type="subcellular location">
    <subcellularLocation>
        <location evidence="1">Membrane</location>
        <topology evidence="1">Multi-pass membrane protein</topology>
    </subcellularLocation>
</comment>
<keyword evidence="4 5" id="KW-0472">Membrane</keyword>
<evidence type="ECO:0000256" key="2">
    <source>
        <dbReference type="ARBA" id="ARBA00022692"/>
    </source>
</evidence>
<feature type="transmembrane region" description="Helical" evidence="5">
    <location>
        <begin position="153"/>
        <end position="171"/>
    </location>
</feature>
<dbReference type="EMBL" id="UINC01110314">
    <property type="protein sequence ID" value="SVC77736.1"/>
    <property type="molecule type" value="Genomic_DNA"/>
</dbReference>
<dbReference type="GO" id="GO:0015421">
    <property type="term" value="F:ABC-type oligopeptide transporter activity"/>
    <property type="evidence" value="ECO:0007669"/>
    <property type="project" value="TreeGrafter"/>
</dbReference>
<dbReference type="Pfam" id="PF00664">
    <property type="entry name" value="ABC_membrane"/>
    <property type="match status" value="1"/>
</dbReference>
<gene>
    <name evidence="7" type="ORF">METZ01_LOCUS330590</name>
</gene>
<feature type="transmembrane region" description="Helical" evidence="5">
    <location>
        <begin position="12"/>
        <end position="34"/>
    </location>
</feature>
<dbReference type="CDD" id="cd18552">
    <property type="entry name" value="ABC_6TM_MsbA_like"/>
    <property type="match status" value="1"/>
</dbReference>
<dbReference type="Gene3D" id="1.20.1560.10">
    <property type="entry name" value="ABC transporter type 1, transmembrane domain"/>
    <property type="match status" value="1"/>
</dbReference>
<feature type="domain" description="ABC transmembrane type-1" evidence="6">
    <location>
        <begin position="14"/>
        <end position="280"/>
    </location>
</feature>
<evidence type="ECO:0000313" key="7">
    <source>
        <dbReference type="EMBL" id="SVC77736.1"/>
    </source>
</evidence>
<feature type="non-terminal residue" evidence="7">
    <location>
        <position position="280"/>
    </location>
</feature>
<dbReference type="SUPFAM" id="SSF90123">
    <property type="entry name" value="ABC transporter transmembrane region"/>
    <property type="match status" value="1"/>
</dbReference>
<protein>
    <recommendedName>
        <fullName evidence="6">ABC transmembrane type-1 domain-containing protein</fullName>
    </recommendedName>
</protein>
<accession>A0A382PWZ0</accession>
<dbReference type="InterPro" id="IPR011527">
    <property type="entry name" value="ABC1_TM_dom"/>
</dbReference>
<proteinExistence type="predicted"/>
<reference evidence="7" key="1">
    <citation type="submission" date="2018-05" db="EMBL/GenBank/DDBJ databases">
        <authorList>
            <person name="Lanie J.A."/>
            <person name="Ng W.-L."/>
            <person name="Kazmierczak K.M."/>
            <person name="Andrzejewski T.M."/>
            <person name="Davidsen T.M."/>
            <person name="Wayne K.J."/>
            <person name="Tettelin H."/>
            <person name="Glass J.I."/>
            <person name="Rusch D."/>
            <person name="Podicherti R."/>
            <person name="Tsui H.-C.T."/>
            <person name="Winkler M.E."/>
        </authorList>
    </citation>
    <scope>NUCLEOTIDE SEQUENCE</scope>
</reference>
<evidence type="ECO:0000259" key="6">
    <source>
        <dbReference type="PROSITE" id="PS50929"/>
    </source>
</evidence>
<sequence>MYNDYTKQFLPKILISVFFSVLVAGSTSAIAWLLDPAIKKIFIDKDQTLIFVIPLAIILAFSTKGASLYYAKTILIRVGQEITKTLQFQVMKSIIKADNQIVDNKHSGKFISHLTFDVGMITNLVSTVILNITKDTFTLIGLLGVMFYQNWRLALFAIIMIPLASFAARSLGKRMGKVTTEAADRTGLLTSHLLEVFKNHKIIKIFQKENFEFSRTEKFINNLKEKVIKINTVLVRASPIMEILTGIMIAGLIFYSGKLIVKNELDISSFFSFLAAMMLA</sequence>
<evidence type="ECO:0000256" key="1">
    <source>
        <dbReference type="ARBA" id="ARBA00004141"/>
    </source>
</evidence>
<dbReference type="AlphaFoldDB" id="A0A382PWZ0"/>
<dbReference type="PANTHER" id="PTHR43394">
    <property type="entry name" value="ATP-DEPENDENT PERMEASE MDL1, MITOCHONDRIAL"/>
    <property type="match status" value="1"/>
</dbReference>
<feature type="transmembrane region" description="Helical" evidence="5">
    <location>
        <begin position="49"/>
        <end position="71"/>
    </location>
</feature>
<evidence type="ECO:0000256" key="4">
    <source>
        <dbReference type="ARBA" id="ARBA00023136"/>
    </source>
</evidence>
<evidence type="ECO:0000256" key="3">
    <source>
        <dbReference type="ARBA" id="ARBA00022989"/>
    </source>
</evidence>
<evidence type="ECO:0000256" key="5">
    <source>
        <dbReference type="SAM" id="Phobius"/>
    </source>
</evidence>
<feature type="transmembrane region" description="Helical" evidence="5">
    <location>
        <begin position="114"/>
        <end position="133"/>
    </location>
</feature>
<keyword evidence="2 5" id="KW-0812">Transmembrane</keyword>
<dbReference type="GO" id="GO:0016020">
    <property type="term" value="C:membrane"/>
    <property type="evidence" value="ECO:0007669"/>
    <property type="project" value="UniProtKB-SubCell"/>
</dbReference>
<dbReference type="PROSITE" id="PS50929">
    <property type="entry name" value="ABC_TM1F"/>
    <property type="match status" value="1"/>
</dbReference>